<sequence length="396" mass="45045">MSNTFKMPEKKAVIFWPVGTGDSSTLVVKPGKTIMQIDLRHLEKAENPEEPEWPIIDHLVKSLPRREGKPYLSVFVLTHPDKDHIQGFEELLTKVTIGELWHTPKIFRARNDQEALSKDAKAFRKEVNRRREAILKNPSNIKSGDRIRIIGYDDILADDKYKELPPDCKSHPGELVTVLDGENLESDFHAFIHAPFKDDQEKDKNSTSLSLNICLKQATQFANFIFFGDRAYDTILRIFDTTENSNPSNKKHLEWDVMLSAHHCSKAAMYVREEGKEDYVLKQDIMDYFEKYARKNSGFIVSSSHSNFTSDSGDNPPHSKARMQYSKIVSAGHFVCTHEFPTKVSPEPIVFTVDEKGLSFLDKREKSTSLSSIKEGVVAARGRAEPPKTQTTFGLD</sequence>
<protein>
    <submittedName>
        <fullName evidence="1">Cytoplasmic protein</fullName>
    </submittedName>
</protein>
<proteinExistence type="predicted"/>
<reference evidence="1 2" key="1">
    <citation type="submission" date="2012-06" db="EMBL/GenBank/DDBJ databases">
        <title>The complete chromosome of genome of Turneriella parva DSM 21527.</title>
        <authorList>
            <consortium name="US DOE Joint Genome Institute (JGI-PGF)"/>
            <person name="Lucas S."/>
            <person name="Han J."/>
            <person name="Lapidus A."/>
            <person name="Bruce D."/>
            <person name="Goodwin L."/>
            <person name="Pitluck S."/>
            <person name="Peters L."/>
            <person name="Kyrpides N."/>
            <person name="Mavromatis K."/>
            <person name="Ivanova N."/>
            <person name="Mikhailova N."/>
            <person name="Chertkov O."/>
            <person name="Detter J.C."/>
            <person name="Tapia R."/>
            <person name="Han C."/>
            <person name="Land M."/>
            <person name="Hauser L."/>
            <person name="Markowitz V."/>
            <person name="Cheng J.-F."/>
            <person name="Hugenholtz P."/>
            <person name="Woyke T."/>
            <person name="Wu D."/>
            <person name="Gronow S."/>
            <person name="Wellnitz S."/>
            <person name="Brambilla E."/>
            <person name="Klenk H.-P."/>
            <person name="Eisen J.A."/>
        </authorList>
    </citation>
    <scope>NUCLEOTIDE SEQUENCE [LARGE SCALE GENOMIC DNA]</scope>
    <source>
        <strain evidence="2">ATCC BAA-1111 / DSM 21527 / NCTC 11395 / H</strain>
    </source>
</reference>
<name>I4B0A1_TURPD</name>
<dbReference type="SUPFAM" id="SSF56281">
    <property type="entry name" value="Metallo-hydrolase/oxidoreductase"/>
    <property type="match status" value="1"/>
</dbReference>
<dbReference type="Gene3D" id="3.60.15.10">
    <property type="entry name" value="Ribonuclease Z/Hydroxyacylglutathione hydrolase-like"/>
    <property type="match status" value="1"/>
</dbReference>
<dbReference type="AlphaFoldDB" id="I4B0A1"/>
<evidence type="ECO:0000313" key="1">
    <source>
        <dbReference type="EMBL" id="AFM10708.1"/>
    </source>
</evidence>
<keyword evidence="2" id="KW-1185">Reference proteome</keyword>
<dbReference type="HOGENOM" id="CLU_044335_0_0_12"/>
<organism evidence="1 2">
    <name type="scientific">Turneriella parva (strain ATCC BAA-1111 / DSM 21527 / NCTC 11395 / H)</name>
    <name type="common">Leptospira parva</name>
    <dbReference type="NCBI Taxonomy" id="869212"/>
    <lineage>
        <taxon>Bacteria</taxon>
        <taxon>Pseudomonadati</taxon>
        <taxon>Spirochaetota</taxon>
        <taxon>Spirochaetia</taxon>
        <taxon>Leptospirales</taxon>
        <taxon>Leptospiraceae</taxon>
        <taxon>Turneriella</taxon>
    </lineage>
</organism>
<dbReference type="Proteomes" id="UP000006048">
    <property type="component" value="Chromosome"/>
</dbReference>
<dbReference type="OrthoDB" id="9761531at2"/>
<dbReference type="PANTHER" id="PTHR30619:SF1">
    <property type="entry name" value="RECOMBINATION PROTEIN 2"/>
    <property type="match status" value="1"/>
</dbReference>
<dbReference type="InterPro" id="IPR052159">
    <property type="entry name" value="Competence_DNA_uptake"/>
</dbReference>
<dbReference type="EMBL" id="CP002959">
    <property type="protein sequence ID" value="AFM10708.1"/>
    <property type="molecule type" value="Genomic_DNA"/>
</dbReference>
<accession>I4B0A1</accession>
<dbReference type="InterPro" id="IPR036866">
    <property type="entry name" value="RibonucZ/Hydroxyglut_hydro"/>
</dbReference>
<dbReference type="PATRIC" id="fig|869212.3.peg.11"/>
<gene>
    <name evidence="1" type="ordered locus">Turpa_0045</name>
</gene>
<dbReference type="PANTHER" id="PTHR30619">
    <property type="entry name" value="DNA INTERNALIZATION/COMPETENCE PROTEIN COMEC/REC2"/>
    <property type="match status" value="1"/>
</dbReference>
<dbReference type="KEGG" id="tpx:Turpa_0045"/>
<dbReference type="RefSeq" id="WP_014801230.1">
    <property type="nucleotide sequence ID" value="NC_018020.1"/>
</dbReference>
<dbReference type="STRING" id="869212.Turpa_0045"/>
<evidence type="ECO:0000313" key="2">
    <source>
        <dbReference type="Proteomes" id="UP000006048"/>
    </source>
</evidence>